<comment type="caution">
    <text evidence="3">The sequence shown here is derived from an EMBL/GenBank/DDBJ whole genome shotgun (WGS) entry which is preliminary data.</text>
</comment>
<dbReference type="RefSeq" id="WP_117613471.1">
    <property type="nucleotide sequence ID" value="NZ_QSVQ01000008.1"/>
</dbReference>
<reference evidence="3 4" key="1">
    <citation type="submission" date="2018-08" db="EMBL/GenBank/DDBJ databases">
        <title>A genome reference for cultivated species of the human gut microbiota.</title>
        <authorList>
            <person name="Zou Y."/>
            <person name="Xue W."/>
            <person name="Luo G."/>
        </authorList>
    </citation>
    <scope>NUCLEOTIDE SEQUENCE [LARGE SCALE GENOMIC DNA]</scope>
    <source>
        <strain evidence="3 4">OM02-12</strain>
    </source>
</reference>
<protein>
    <submittedName>
        <fullName evidence="3">Uncharacterized protein</fullName>
    </submittedName>
</protein>
<accession>A0A3E5GSL5</accession>
<evidence type="ECO:0000313" key="3">
    <source>
        <dbReference type="EMBL" id="RGO50774.1"/>
    </source>
</evidence>
<keyword evidence="4" id="KW-1185">Reference proteome</keyword>
<evidence type="ECO:0000256" key="1">
    <source>
        <dbReference type="SAM" id="MobiDB-lite"/>
    </source>
</evidence>
<feature type="compositionally biased region" description="Basic and acidic residues" evidence="1">
    <location>
        <begin position="218"/>
        <end position="228"/>
    </location>
</feature>
<keyword evidence="2" id="KW-1133">Transmembrane helix</keyword>
<evidence type="ECO:0000313" key="4">
    <source>
        <dbReference type="Proteomes" id="UP000261055"/>
    </source>
</evidence>
<proteinExistence type="predicted"/>
<feature type="region of interest" description="Disordered" evidence="1">
    <location>
        <begin position="206"/>
        <end position="228"/>
    </location>
</feature>
<sequence length="228" mass="25008">MNTDSLANSYLNTSGFNQEIAKLGSLGTKSFASSLKTFQASLVQMSSLSSNFVITSELQEALGSLVSTANSLISESVISASKSFIEELASSSPDLSDDYVTFNKPEIIELTLPDSIAIPLGNKRIRMSTSIFIAIISTILLPILFHLSDSIVNLHQSVIEAENEQKRLELEQERNDLLYEGNQLCKQWLDAFQSLDSSHSSQSESIELLKESLPPIDSHLEVPGSDHR</sequence>
<name>A0A3E5GSL5_9FIRM</name>
<dbReference type="Proteomes" id="UP000261055">
    <property type="component" value="Unassembled WGS sequence"/>
</dbReference>
<keyword evidence="2" id="KW-0812">Transmembrane</keyword>
<dbReference type="AlphaFoldDB" id="A0A3E5GSL5"/>
<evidence type="ECO:0000256" key="2">
    <source>
        <dbReference type="SAM" id="Phobius"/>
    </source>
</evidence>
<dbReference type="EMBL" id="QSVQ01000008">
    <property type="protein sequence ID" value="RGO50774.1"/>
    <property type="molecule type" value="Genomic_DNA"/>
</dbReference>
<feature type="transmembrane region" description="Helical" evidence="2">
    <location>
        <begin position="129"/>
        <end position="147"/>
    </location>
</feature>
<gene>
    <name evidence="3" type="ORF">DXB12_08150</name>
</gene>
<keyword evidence="2" id="KW-0472">Membrane</keyword>
<organism evidence="3 4">
    <name type="scientific">Dorea formicigenerans</name>
    <dbReference type="NCBI Taxonomy" id="39486"/>
    <lineage>
        <taxon>Bacteria</taxon>
        <taxon>Bacillati</taxon>
        <taxon>Bacillota</taxon>
        <taxon>Clostridia</taxon>
        <taxon>Lachnospirales</taxon>
        <taxon>Lachnospiraceae</taxon>
        <taxon>Dorea</taxon>
    </lineage>
</organism>